<dbReference type="AlphaFoldDB" id="A0A5E4QW94"/>
<evidence type="ECO:0000313" key="1">
    <source>
        <dbReference type="EMBL" id="VVD02281.1"/>
    </source>
</evidence>
<evidence type="ECO:0000313" key="2">
    <source>
        <dbReference type="Proteomes" id="UP000324832"/>
    </source>
</evidence>
<name>A0A5E4QW94_9NEOP</name>
<sequence>MRSFMRPGKSNLLMMVLKRYLSGPIWIRLTDREIEACYKTWWTNVLIATRHYGVYPVTFI</sequence>
<reference evidence="1 2" key="1">
    <citation type="submission" date="2017-07" db="EMBL/GenBank/DDBJ databases">
        <authorList>
            <person name="Talla V."/>
            <person name="Backstrom N."/>
        </authorList>
    </citation>
    <scope>NUCLEOTIDE SEQUENCE [LARGE SCALE GENOMIC DNA]</scope>
</reference>
<organism evidence="1 2">
    <name type="scientific">Leptidea sinapis</name>
    <dbReference type="NCBI Taxonomy" id="189913"/>
    <lineage>
        <taxon>Eukaryota</taxon>
        <taxon>Metazoa</taxon>
        <taxon>Ecdysozoa</taxon>
        <taxon>Arthropoda</taxon>
        <taxon>Hexapoda</taxon>
        <taxon>Insecta</taxon>
        <taxon>Pterygota</taxon>
        <taxon>Neoptera</taxon>
        <taxon>Endopterygota</taxon>
        <taxon>Lepidoptera</taxon>
        <taxon>Glossata</taxon>
        <taxon>Ditrysia</taxon>
        <taxon>Papilionoidea</taxon>
        <taxon>Pieridae</taxon>
        <taxon>Dismorphiinae</taxon>
        <taxon>Leptidea</taxon>
    </lineage>
</organism>
<accession>A0A5E4QW94</accession>
<keyword evidence="2" id="KW-1185">Reference proteome</keyword>
<dbReference type="EMBL" id="FZQP02005944">
    <property type="protein sequence ID" value="VVD02281.1"/>
    <property type="molecule type" value="Genomic_DNA"/>
</dbReference>
<gene>
    <name evidence="1" type="ORF">LSINAPIS_LOCUS12535</name>
</gene>
<dbReference type="Proteomes" id="UP000324832">
    <property type="component" value="Unassembled WGS sequence"/>
</dbReference>
<protein>
    <submittedName>
        <fullName evidence="1">Uncharacterized protein</fullName>
    </submittedName>
</protein>
<proteinExistence type="predicted"/>